<dbReference type="InterPro" id="IPR036188">
    <property type="entry name" value="FAD/NAD-bd_sf"/>
</dbReference>
<dbReference type="InterPro" id="IPR002937">
    <property type="entry name" value="Amino_oxidase"/>
</dbReference>
<dbReference type="SUPFAM" id="SSF57903">
    <property type="entry name" value="FYVE/PHD zinc finger"/>
    <property type="match status" value="1"/>
</dbReference>
<dbReference type="PANTHER" id="PTHR10742">
    <property type="entry name" value="FLAVIN MONOAMINE OXIDASE"/>
    <property type="match status" value="1"/>
</dbReference>
<accession>V7PH50</accession>
<evidence type="ECO:0000256" key="1">
    <source>
        <dbReference type="ARBA" id="ARBA00022723"/>
    </source>
</evidence>
<evidence type="ECO:0000256" key="3">
    <source>
        <dbReference type="ARBA" id="ARBA00022833"/>
    </source>
</evidence>
<dbReference type="Pfam" id="PF13450">
    <property type="entry name" value="NAD_binding_8"/>
    <property type="match status" value="1"/>
</dbReference>
<organism evidence="8 9">
    <name type="scientific">Plasmodium yoelii 17X</name>
    <dbReference type="NCBI Taxonomy" id="1323249"/>
    <lineage>
        <taxon>Eukaryota</taxon>
        <taxon>Sar</taxon>
        <taxon>Alveolata</taxon>
        <taxon>Apicomplexa</taxon>
        <taxon>Aconoidasida</taxon>
        <taxon>Haemosporida</taxon>
        <taxon>Plasmodiidae</taxon>
        <taxon>Plasmodium</taxon>
        <taxon>Plasmodium (Vinckeia)</taxon>
    </lineage>
</organism>
<reference evidence="8 9" key="1">
    <citation type="submission" date="2013-11" db="EMBL/GenBank/DDBJ databases">
        <title>The Genome Sequence of Plasmodium yoelii 17X.</title>
        <authorList>
            <consortium name="The Broad Institute Genomics Platform"/>
            <consortium name="The Broad Institute Genome Sequencing Center for Infectious Disease"/>
            <person name="Neafsey D."/>
            <person name="Adams J."/>
            <person name="Walker B."/>
            <person name="Young S.K."/>
            <person name="Zeng Q."/>
            <person name="Gargeya S."/>
            <person name="Fitzgerald M."/>
            <person name="Haas B."/>
            <person name="Abouelleil A."/>
            <person name="Alvarado L."/>
            <person name="Chapman S.B."/>
            <person name="Gainer-Dewar J."/>
            <person name="Goldberg J."/>
            <person name="Griggs A."/>
            <person name="Gujja S."/>
            <person name="Hansen M."/>
            <person name="Howarth C."/>
            <person name="Imamovic A."/>
            <person name="Ireland A."/>
            <person name="Larimer J."/>
            <person name="McCowan C."/>
            <person name="Murphy C."/>
            <person name="Pearson M."/>
            <person name="Poon T.W."/>
            <person name="Priest M."/>
            <person name="Roberts A."/>
            <person name="Saif S."/>
            <person name="Shea T."/>
            <person name="Sykes S."/>
            <person name="Wortman J."/>
            <person name="Nusbaum C."/>
            <person name="Birren B."/>
        </authorList>
    </citation>
    <scope>NUCLEOTIDE SEQUENCE [LARGE SCALE GENOMIC DNA]</scope>
    <source>
        <strain evidence="8 9">17X</strain>
    </source>
</reference>
<dbReference type="PROSITE" id="PS01359">
    <property type="entry name" value="ZF_PHD_1"/>
    <property type="match status" value="1"/>
</dbReference>
<feature type="compositionally biased region" description="Acidic residues" evidence="6">
    <location>
        <begin position="279"/>
        <end position="307"/>
    </location>
</feature>
<dbReference type="Pfam" id="PF01593">
    <property type="entry name" value="Amino_oxidase"/>
    <property type="match status" value="1"/>
</dbReference>
<dbReference type="GO" id="GO:0008270">
    <property type="term" value="F:zinc ion binding"/>
    <property type="evidence" value="ECO:0007669"/>
    <property type="project" value="UniProtKB-KW"/>
</dbReference>
<keyword evidence="2 4" id="KW-0863">Zinc-finger</keyword>
<dbReference type="Gene3D" id="3.30.40.10">
    <property type="entry name" value="Zinc/RING finger domain, C3HC4 (zinc finger)"/>
    <property type="match status" value="1"/>
</dbReference>
<evidence type="ECO:0000313" key="9">
    <source>
        <dbReference type="Proteomes" id="UP000018538"/>
    </source>
</evidence>
<feature type="coiled-coil region" evidence="5">
    <location>
        <begin position="796"/>
        <end position="866"/>
    </location>
</feature>
<dbReference type="PROSITE" id="PS50016">
    <property type="entry name" value="ZF_PHD_2"/>
    <property type="match status" value="1"/>
</dbReference>
<dbReference type="InterPro" id="IPR013083">
    <property type="entry name" value="Znf_RING/FYVE/PHD"/>
</dbReference>
<evidence type="ECO:0000259" key="7">
    <source>
        <dbReference type="PROSITE" id="PS50016"/>
    </source>
</evidence>
<evidence type="ECO:0000313" key="8">
    <source>
        <dbReference type="EMBL" id="ETB58340.1"/>
    </source>
</evidence>
<dbReference type="Proteomes" id="UP000018538">
    <property type="component" value="Unassembled WGS sequence"/>
</dbReference>
<evidence type="ECO:0000256" key="4">
    <source>
        <dbReference type="PROSITE-ProRule" id="PRU00146"/>
    </source>
</evidence>
<protein>
    <recommendedName>
        <fullName evidence="7">PHD-type domain-containing protein</fullName>
    </recommendedName>
</protein>
<dbReference type="SUPFAM" id="SSF51905">
    <property type="entry name" value="FAD/NAD(P)-binding domain"/>
    <property type="match status" value="2"/>
</dbReference>
<sequence>MVGSESEGKDIEYIDKYNKLDKNEVSENLKNRNSSERVYIGKYTQKDDMILNDSTKYKILFSYLKKKEKKKLIQYDGNNNIILQKDIFSSKTSDLVQIFSENLIKYNINLEIYNDKLYISLKFKDKIDPLIPYLKKEFFFKTKTEENTILLLAKKFEIYNTLMKSMYLKHKVNEYFKNNKQINDFFLNNNFEKNIDTYSNIVNTTFFSNAYNVNKLFKNNINNFRTENKNITIEAKNGNEQLNNSNDVSEIKENALQKQKTEQDQSQHFTKHYIKNGDNDNDDNNDNDNDNNNDDDNDDNENFDEDNNDNHDDIKSGQAIYENSNKQPINISYNLLLEKNKNEFVNLNLKKRKTEKYTNEEEYDAYKNNINDNNTMEIFEKEHFKTNNMENIEQINKKKIEIKMFDIKMCETKEERRKLKEQMKLEKNEFLRIQKEEKKKKKEKKMLERKKMLELEKAYKKKLKEEKKIKQMQEKERERQYKKFQREEKKKLKKQFSQNQIDKTKLCANINNKYDTENDQDTSKINLINGNDDNDNDNKLNEQPQWMEIKSPVKKKKIIIDMASCTHNNNVIEKNNYINLSDNKINSSQTNEIINNEILSHNNNTKRKKNINTDLIYEEIEIRNVFDKDGQIKKKIILNNNKKKKINKNDHTQIYHDLVDTQGNDTLNKYHEMANLKNEYMARESDGLLLENDQNIRETNTQQKNTIDEKEIVTNIIKNNISYNNDNISSLFNKNQENNICINKNKKNEIEYKMNELYHQNEMLNLKDTSSFQIKNAKKMEDNINGESTNEFSDTKENVKKNVKNVKENVKNVKENVNNVKENVNNVKENVNNVKENVKCKRKQNVNNVKENVKNVKENVKKNAKKKDVIHIPNNVIDKKIAMNIMSYKEETNNKETKKKIALFGQVKPGDIIKRGIYGYKAFQNNENLYVDVLIIGGGISGLAASYYLKKCNAKFLCIEGRNRIGGRAFTTRLPKRIVNNKVLPETIVDLGANYLHCCDNSDLLSENKKKKVKKKYMSKNSFKFNYTNIRDHNNINNIIKTMEIDEIEKNLENSISQFSEEYEKLVKEFIKPPTYKCSNSLNNNKDCVNIDNNPNSKDGNDIECVQCEKEKWHSDFDYIGRKKEKNLNKKKLKKNILFMIRNNVDNICEFYENYYYKNEKKDIYQFFKIIDENIYFYANLSDDNTYNSIPNKNKYNNSKIIKNKQLKVLTVNKDTRKRREYDKSVTKLAEKLKPKIALVCGKDNWESTFYAYWYNNENGKKIKNFKIYRMNLLCDKIRIRAARKIKKYLFINDDTYDNQYVTNKNDAYDAGNIVYNNLISNNTNGNKNSSDNNYSVYKMVDNIGNANLNQIESSNNFKKEYDNTDDTQITSNLYIQNEKTEKENFNIYHDKVNEIKNSFHRYINNNIKLLNSGTAQEIYNSALKNDGFIEYADDQFERDEINKKKINAKEEEEEEEKEGMFGNDKPNDNISLSNNINENTNEKINIINNSKKKSIDEICELKINNGNNLISIKNGSKIKNSPNSKSGNIKTKNLTTNLDTLFCDKNAIIYDNYYNYGEEYYNIVKEPNKDIEQNKKKKYNINDTCLYKNVSNNDNKKSYGKINKKKKRSMWDLLMECTEEIFTEMNLNQENYSMEEWKMLMVALQSRYGYGGDLRNTSIAMSRLPSSGYMDIDICPNYGSKNYILKNMKYYDKIKKNEQVPHICQFKDNTRADKIVLDGWKWIIDYLSEDIQDHIFINTVAELVQIKNPTNQSSSKRDQNHFYIKSDPPNEDIDDSNCKRNDSNSSHNSLQPHQYDDYNSVKQKNENIEFVKENNNEKIDGFLNHQNFENFIENKNCKKINENDKIGNYYDSYVEPNNDEYDYDSLKKEYKIPNNYDSYSAIVKCKCYDTLEKNVNKNFHGTSDLSNCKFKNINIHAKYIIVALPLGCLKENEEKKKNQIQSCLKFEPELHPLKIKALNNYKMGRHNKIILRFYPFNFIWPFDGLQINCIDQKFQYLNLHAYGKIGCILVHCFPPWSSTYGYIKKEYSIVNECLYNLSKMYENSGKKLPILVDYIITKWQDDTFSCGSYAYPDYKCNDNDIIYLRAPHPIHNPKIVFCGEYLSKSYFQCVDGAYDTGIRAAEDIAHIGLKLKSFDKKKYNTDIYFFPKNTCPFTNIPLPKVKRELLGFYITDGSDEALSDYESSSGEEDDTISNIPLSIIKEEYNLLHSTLKNINIFFHQLKDENIRKKKNLRGNCKKKVRYNRINQTDIKIKNIKTQTNCMDNMNNLNGIVSGYSKNCYIKKINTDLHYDDDDDNGYNKKELNNYDNSHKLNEQIIHSQYVPSNEIINSSHNIIPIKNNTENDISFTKYINSIDFYLDRYVIKFRDIIFHNYNGIELGNSCDDVNVAKDLIKKTFTLSQSLSIILKRFDNFQFIIQKELCTILKKLAHVLLPYFNNMNNKKNEFLSIAEKHLNYILTSKEGINEIFYEQIKNILEKNNNMTSQYSNNENINLSPNQYQETIYQNRNNYSSNEYCVIKNNVIEKDEQTGNNHVFNDDINNNINNVQANIIYNKIILNDHNNMNNAGGNSEKRNNNYEQKIINEKNGEKNDEKNDEKNGEKNDEKNGEKYVEKNDEKNGEKNDEKNGEKYVEKNDEKNVEKNTKGNINCMQLDMHNEKKKNMYIQNKQIYELNNYLKYVLNNIFMKNKYIEEYITNTNQNKIKLNSTCFLFFCCYVLQYIMKQINYDLSHKFSDFNLIIQLLCDYVYYLIFYKHEVLCYKCMNSGELILCDFFNCTNGWHSFCLFSKNDQEEKKLNNLWFCPNCLNGKLVKPSQRGYYNQNEIIQNYWKRRVYIYKIKFFLSRTRRIRKRLDLLEMELNKRIP</sequence>
<feature type="region of interest" description="Disordered" evidence="6">
    <location>
        <begin position="2582"/>
        <end position="2638"/>
    </location>
</feature>
<dbReference type="Gene3D" id="3.50.50.60">
    <property type="entry name" value="FAD/NAD(P)-binding domain"/>
    <property type="match status" value="2"/>
</dbReference>
<dbReference type="InterPro" id="IPR011011">
    <property type="entry name" value="Znf_FYVE_PHD"/>
</dbReference>
<dbReference type="GO" id="GO:0016491">
    <property type="term" value="F:oxidoreductase activity"/>
    <property type="evidence" value="ECO:0007669"/>
    <property type="project" value="InterPro"/>
</dbReference>
<gene>
    <name evidence="8" type="ORF">YYC_03958</name>
</gene>
<dbReference type="OrthoDB" id="406280at2759"/>
<dbReference type="InterPro" id="IPR019786">
    <property type="entry name" value="Zinc_finger_PHD-type_CS"/>
</dbReference>
<proteinExistence type="predicted"/>
<feature type="region of interest" description="Disordered" evidence="6">
    <location>
        <begin position="1449"/>
        <end position="1470"/>
    </location>
</feature>
<feature type="compositionally biased region" description="Polar residues" evidence="6">
    <location>
        <begin position="1784"/>
        <end position="1793"/>
    </location>
</feature>
<dbReference type="Gene3D" id="3.90.660.10">
    <property type="match status" value="1"/>
</dbReference>
<keyword evidence="5" id="KW-0175">Coiled coil</keyword>
<dbReference type="InterPro" id="IPR050281">
    <property type="entry name" value="Flavin_monoamine_oxidase"/>
</dbReference>
<evidence type="ECO:0000256" key="2">
    <source>
        <dbReference type="ARBA" id="ARBA00022771"/>
    </source>
</evidence>
<dbReference type="PANTHER" id="PTHR10742:SF415">
    <property type="entry name" value="CHROMOSOME UNDETERMINED SCAFFOLD_56, WHOLE GENOME SHOTGUN SEQUENCE"/>
    <property type="match status" value="1"/>
</dbReference>
<keyword evidence="3" id="KW-0862">Zinc</keyword>
<dbReference type="InterPro" id="IPR019787">
    <property type="entry name" value="Znf_PHD-finger"/>
</dbReference>
<evidence type="ECO:0000256" key="5">
    <source>
        <dbReference type="SAM" id="Coils"/>
    </source>
</evidence>
<feature type="domain" description="PHD-type" evidence="7">
    <location>
        <begin position="2755"/>
        <end position="2807"/>
    </location>
</feature>
<dbReference type="SUPFAM" id="SSF54373">
    <property type="entry name" value="FAD-linked reductases, C-terminal domain"/>
    <property type="match status" value="1"/>
</dbReference>
<keyword evidence="1" id="KW-0479">Metal-binding</keyword>
<feature type="region of interest" description="Disordered" evidence="6">
    <location>
        <begin position="1751"/>
        <end position="1798"/>
    </location>
</feature>
<name>V7PH50_PLAYE</name>
<evidence type="ECO:0000256" key="6">
    <source>
        <dbReference type="SAM" id="MobiDB-lite"/>
    </source>
</evidence>
<feature type="coiled-coil region" evidence="5">
    <location>
        <begin position="416"/>
        <end position="495"/>
    </location>
</feature>
<dbReference type="EMBL" id="KI635789">
    <property type="protein sequence ID" value="ETB58340.1"/>
    <property type="molecule type" value="Genomic_DNA"/>
</dbReference>
<feature type="region of interest" description="Disordered" evidence="6">
    <location>
        <begin position="273"/>
        <end position="315"/>
    </location>
</feature>
<keyword evidence="9" id="KW-1185">Reference proteome</keyword>